<comment type="similarity">
    <text evidence="2">Belongs to the RdgC family.</text>
</comment>
<dbReference type="EMBL" id="CP025781">
    <property type="protein sequence ID" value="QBC44435.1"/>
    <property type="molecule type" value="Genomic_DNA"/>
</dbReference>
<dbReference type="GO" id="GO:0043590">
    <property type="term" value="C:bacterial nucleoid"/>
    <property type="evidence" value="ECO:0007669"/>
    <property type="project" value="TreeGrafter"/>
</dbReference>
<dbReference type="PANTHER" id="PTHR38103">
    <property type="entry name" value="RECOMBINATION-ASSOCIATED PROTEIN RDGC"/>
    <property type="match status" value="1"/>
</dbReference>
<gene>
    <name evidence="6" type="ORF">C1H71_13450</name>
</gene>
<evidence type="ECO:0000313" key="6">
    <source>
        <dbReference type="EMBL" id="QBC44435.1"/>
    </source>
</evidence>
<evidence type="ECO:0000256" key="5">
    <source>
        <dbReference type="ARBA" id="ARBA00023172"/>
    </source>
</evidence>
<dbReference type="Proteomes" id="UP000515917">
    <property type="component" value="Chromosome"/>
</dbReference>
<dbReference type="InterPro" id="IPR007476">
    <property type="entry name" value="RdgC"/>
</dbReference>
<evidence type="ECO:0000256" key="2">
    <source>
        <dbReference type="ARBA" id="ARBA00008657"/>
    </source>
</evidence>
<dbReference type="AlphaFoldDB" id="A0A7G3GCP5"/>
<evidence type="ECO:0000313" key="7">
    <source>
        <dbReference type="Proteomes" id="UP000515917"/>
    </source>
</evidence>
<evidence type="ECO:0000256" key="1">
    <source>
        <dbReference type="ARBA" id="ARBA00004453"/>
    </source>
</evidence>
<organism evidence="6 7">
    <name type="scientific">Iodobacter fluviatilis</name>
    <dbReference type="NCBI Taxonomy" id="537"/>
    <lineage>
        <taxon>Bacteria</taxon>
        <taxon>Pseudomonadati</taxon>
        <taxon>Pseudomonadota</taxon>
        <taxon>Betaproteobacteria</taxon>
        <taxon>Neisseriales</taxon>
        <taxon>Chitinibacteraceae</taxon>
        <taxon>Iodobacter</taxon>
    </lineage>
</organism>
<dbReference type="GO" id="GO:0000018">
    <property type="term" value="P:regulation of DNA recombination"/>
    <property type="evidence" value="ECO:0007669"/>
    <property type="project" value="TreeGrafter"/>
</dbReference>
<dbReference type="GO" id="GO:0003690">
    <property type="term" value="F:double-stranded DNA binding"/>
    <property type="evidence" value="ECO:0007669"/>
    <property type="project" value="TreeGrafter"/>
</dbReference>
<evidence type="ECO:0000256" key="4">
    <source>
        <dbReference type="ARBA" id="ARBA00022490"/>
    </source>
</evidence>
<reference evidence="6 7" key="1">
    <citation type="submission" date="2018-01" db="EMBL/GenBank/DDBJ databases">
        <title>Genome sequence of Iodobacter sp. strain PCH194 isolated from Indian Trans-Himalaya.</title>
        <authorList>
            <person name="Kumar V."/>
            <person name="Thakur V."/>
            <person name="Kumar S."/>
            <person name="Singh D."/>
        </authorList>
    </citation>
    <scope>NUCLEOTIDE SEQUENCE [LARGE SCALE GENOMIC DNA]</scope>
    <source>
        <strain evidence="6 7">PCH194</strain>
    </source>
</reference>
<dbReference type="GO" id="GO:0006310">
    <property type="term" value="P:DNA recombination"/>
    <property type="evidence" value="ECO:0007669"/>
    <property type="project" value="UniProtKB-KW"/>
</dbReference>
<dbReference type="KEGG" id="ifl:C1H71_13450"/>
<sequence length="333" mass="37280">MAFKPIPSRSERPPLLNMSTKKTTTKLRLPMKLIKNAIVFNVEMPTSKILADKLEARPFIEPTSLETLSIGFVGVPISNETVINYEGGMAFAVRIDEKVIPNSAIELKTQELVAKVETEEKRKVGKKERRDLKDIVATDIIKRAIAKTSIITVFFDTKKKYLIIPISSSRHAQMIINLLIIAIETLKTSTIHINSVTKGITALLCDQVNGNNTAFGHFNVGDHVQLQRQKKEKVTFNLHNATAAAEKGFIEALDSGFEVKQIQLISKLGSFNLTEQFHLKSIAFDDYEEAYNKESFVDVWMHEAAVQTLMTSTLISNLCEMIGYLPEEQRAAA</sequence>
<accession>A0A7G3GCP5</accession>
<dbReference type="Pfam" id="PF04381">
    <property type="entry name" value="RdgC"/>
    <property type="match status" value="1"/>
</dbReference>
<name>A0A7G3GCP5_9NEIS</name>
<protein>
    <recommendedName>
        <fullName evidence="3">Recombination-associated protein RdgC</fullName>
    </recommendedName>
</protein>
<keyword evidence="7" id="KW-1185">Reference proteome</keyword>
<keyword evidence="4" id="KW-0963">Cytoplasm</keyword>
<dbReference type="PANTHER" id="PTHR38103:SF1">
    <property type="entry name" value="RECOMBINATION-ASSOCIATED PROTEIN RDGC"/>
    <property type="match status" value="1"/>
</dbReference>
<evidence type="ECO:0000256" key="3">
    <source>
        <dbReference type="ARBA" id="ARBA00022296"/>
    </source>
</evidence>
<keyword evidence="5" id="KW-0233">DNA recombination</keyword>
<comment type="subcellular location">
    <subcellularLocation>
        <location evidence="1">Cytoplasm</location>
        <location evidence="1">Nucleoid</location>
    </subcellularLocation>
</comment>
<proteinExistence type="inferred from homology"/>